<reference evidence="1" key="1">
    <citation type="submission" date="2023-06" db="EMBL/GenBank/DDBJ databases">
        <title>Genome-scale phylogeny and comparative genomics of the fungal order Sordariales.</title>
        <authorList>
            <consortium name="Lawrence Berkeley National Laboratory"/>
            <person name="Hensen N."/>
            <person name="Bonometti L."/>
            <person name="Westerberg I."/>
            <person name="Brannstrom I.O."/>
            <person name="Guillou S."/>
            <person name="Cros-Aarteil S."/>
            <person name="Calhoun S."/>
            <person name="Haridas S."/>
            <person name="Kuo A."/>
            <person name="Mondo S."/>
            <person name="Pangilinan J."/>
            <person name="Riley R."/>
            <person name="Labutti K."/>
            <person name="Andreopoulos B."/>
            <person name="Lipzen A."/>
            <person name="Chen C."/>
            <person name="Yanf M."/>
            <person name="Daum C."/>
            <person name="Ng V."/>
            <person name="Clum A."/>
            <person name="Steindorff A."/>
            <person name="Ohm R."/>
            <person name="Martin F."/>
            <person name="Silar P."/>
            <person name="Natvig D."/>
            <person name="Lalanne C."/>
            <person name="Gautier V."/>
            <person name="Ament-Velasquez S.L."/>
            <person name="Kruys A."/>
            <person name="Hutchinson M.I."/>
            <person name="Powell A.J."/>
            <person name="Barry K."/>
            <person name="Miller A.N."/>
            <person name="Grigoriev I.V."/>
            <person name="Debuchy R."/>
            <person name="Gladieux P."/>
            <person name="Thoren M.H."/>
            <person name="Johannesson H."/>
        </authorList>
    </citation>
    <scope>NUCLEOTIDE SEQUENCE</scope>
    <source>
        <strain evidence="1">CBS 540.89</strain>
    </source>
</reference>
<dbReference type="AlphaFoldDB" id="A0AA40K756"/>
<gene>
    <name evidence="1" type="ORF">B0T21DRAFT_356557</name>
</gene>
<organism evidence="1 2">
    <name type="scientific">Apiosordaria backusii</name>
    <dbReference type="NCBI Taxonomy" id="314023"/>
    <lineage>
        <taxon>Eukaryota</taxon>
        <taxon>Fungi</taxon>
        <taxon>Dikarya</taxon>
        <taxon>Ascomycota</taxon>
        <taxon>Pezizomycotina</taxon>
        <taxon>Sordariomycetes</taxon>
        <taxon>Sordariomycetidae</taxon>
        <taxon>Sordariales</taxon>
        <taxon>Lasiosphaeriaceae</taxon>
        <taxon>Apiosordaria</taxon>
    </lineage>
</organism>
<evidence type="ECO:0000313" key="1">
    <source>
        <dbReference type="EMBL" id="KAK0748440.1"/>
    </source>
</evidence>
<comment type="caution">
    <text evidence="1">The sequence shown here is derived from an EMBL/GenBank/DDBJ whole genome shotgun (WGS) entry which is preliminary data.</text>
</comment>
<protein>
    <submittedName>
        <fullName evidence="1">Uncharacterized protein</fullName>
    </submittedName>
</protein>
<dbReference type="EMBL" id="JAUKTV010000001">
    <property type="protein sequence ID" value="KAK0748440.1"/>
    <property type="molecule type" value="Genomic_DNA"/>
</dbReference>
<evidence type="ECO:0000313" key="2">
    <source>
        <dbReference type="Proteomes" id="UP001172159"/>
    </source>
</evidence>
<sequence length="384" mass="45481">MDRLVQWGDQELVNGHGEHSLDVRLGRLQAPTPISGVLCQIKQDLQRFVRVKDLPPESTDDDTMFGIQSGLMKSLIDLHAQTDKLRDSSFIYTSTADRLIHRDVTAMHFYRPIYLYLSRNYHITSVLVMERWAAALSLGISNFLCGTNSHPLHRSCAAGYALRERLRSLGQATIFRDQETLFTTVYDLRADELGCWFCPFRCHLETSNLLFENQVEWRSHLRQWHLRGDIWSCSEHHQSFESKESMIEHRISQHNASGDENFDRFRFITRQDLWRFCPLGCTKDHLMTEEEEFTSINEQRMDHCIEHMITKHFRGVTNDVFFYFHNKYMDAPLRCAGPVRKVWWRSYFHDRDEPKDERWMRAWQDNRQCVQESAGHQCENCLWP</sequence>
<dbReference type="Proteomes" id="UP001172159">
    <property type="component" value="Unassembled WGS sequence"/>
</dbReference>
<proteinExistence type="predicted"/>
<name>A0AA40K756_9PEZI</name>
<keyword evidence="2" id="KW-1185">Reference proteome</keyword>
<accession>A0AA40K756</accession>